<evidence type="ECO:0000313" key="2">
    <source>
        <dbReference type="EMBL" id="RIH65417.1"/>
    </source>
</evidence>
<dbReference type="OrthoDB" id="639802at2"/>
<keyword evidence="1" id="KW-0812">Transmembrane</keyword>
<comment type="caution">
    <text evidence="2">The sequence shown here is derived from an EMBL/GenBank/DDBJ whole genome shotgun (WGS) entry which is preliminary data.</text>
</comment>
<feature type="transmembrane region" description="Helical" evidence="1">
    <location>
        <begin position="110"/>
        <end position="130"/>
    </location>
</feature>
<accession>A0A399D1H3</accession>
<keyword evidence="1" id="KW-0472">Membrane</keyword>
<proteinExistence type="predicted"/>
<gene>
    <name evidence="2" type="ORF">D1164_09845</name>
</gene>
<reference evidence="2 3" key="1">
    <citation type="journal article" date="2015" name="Int. J. Syst. Evol. Microbiol.">
        <title>Mariniphaga sediminis sp. nov., isolated from coastal sediment.</title>
        <authorList>
            <person name="Wang F.Q."/>
            <person name="Shen Q.Y."/>
            <person name="Chen G.J."/>
            <person name="Du Z.J."/>
        </authorList>
    </citation>
    <scope>NUCLEOTIDE SEQUENCE [LARGE SCALE GENOMIC DNA]</scope>
    <source>
        <strain evidence="2 3">SY21</strain>
    </source>
</reference>
<dbReference type="EMBL" id="QWET01000006">
    <property type="protein sequence ID" value="RIH65417.1"/>
    <property type="molecule type" value="Genomic_DNA"/>
</dbReference>
<sequence length="424" mass="49622">MDEVRLIKICLQLVTQKLEWRVSNEWTDFDYKKLRQLIFDASGINISTHTLKRLFGKIQYKKEYNPQLATKNALSIFIGYKNWEDFSKAHHNLNRESAPKEKKKLPGKKLLIFGSIGILFILVGSLVTVYRQHIKSNKKYNFTFYTEKKAESIPFTIPYHYDISKLKTDKVFLDFGYSILSDKQRFSLDKTRNNFNHCFQIPGWYKVSLIADEDTLKSIYTHVLSDDWVTYITDNVNPNPWLDNMLTDNKQNGFLRITPRQAFTCGIDTTSTYRVTHMLIKEFEIPADELTFEVRFRNSSEDGGLTCYDSQFELIGENKRATITFVEEGCYRYANFVFSDVKKMGEYDDLSAFSQEITQWSTLKIKVADMNSEILFNDKTIYHCQYNTPLGNLKGILLMFKGSGTVDYVRLYNRNNELVYSDDF</sequence>
<keyword evidence="1" id="KW-1133">Transmembrane helix</keyword>
<dbReference type="Proteomes" id="UP000266441">
    <property type="component" value="Unassembled WGS sequence"/>
</dbReference>
<evidence type="ECO:0000256" key="1">
    <source>
        <dbReference type="SAM" id="Phobius"/>
    </source>
</evidence>
<protein>
    <submittedName>
        <fullName evidence="2">Uncharacterized protein</fullName>
    </submittedName>
</protein>
<organism evidence="2 3">
    <name type="scientific">Mariniphaga sediminis</name>
    <dbReference type="NCBI Taxonomy" id="1628158"/>
    <lineage>
        <taxon>Bacteria</taxon>
        <taxon>Pseudomonadati</taxon>
        <taxon>Bacteroidota</taxon>
        <taxon>Bacteroidia</taxon>
        <taxon>Marinilabiliales</taxon>
        <taxon>Prolixibacteraceae</taxon>
        <taxon>Mariniphaga</taxon>
    </lineage>
</organism>
<evidence type="ECO:0000313" key="3">
    <source>
        <dbReference type="Proteomes" id="UP000266441"/>
    </source>
</evidence>
<name>A0A399D1H3_9BACT</name>
<dbReference type="RefSeq" id="WP_119349798.1">
    <property type="nucleotide sequence ID" value="NZ_QWET01000006.1"/>
</dbReference>
<dbReference type="AlphaFoldDB" id="A0A399D1H3"/>
<keyword evidence="3" id="KW-1185">Reference proteome</keyword>